<feature type="domain" description="FAD-binding" evidence="6">
    <location>
        <begin position="8"/>
        <end position="357"/>
    </location>
</feature>
<evidence type="ECO:0000313" key="9">
    <source>
        <dbReference type="Proteomes" id="UP001369815"/>
    </source>
</evidence>
<dbReference type="GO" id="GO:0016709">
    <property type="term" value="F:oxidoreductase activity, acting on paired donors, with incorporation or reduction of molecular oxygen, NAD(P)H as one donor, and incorporation of one atom of oxygen"/>
    <property type="evidence" value="ECO:0007669"/>
    <property type="project" value="UniProtKB-ARBA"/>
</dbReference>
<proteinExistence type="inferred from homology"/>
<dbReference type="Proteomes" id="UP001369815">
    <property type="component" value="Unassembled WGS sequence"/>
</dbReference>
<keyword evidence="5" id="KW-0560">Oxidoreductase</keyword>
<evidence type="ECO:0000313" key="8">
    <source>
        <dbReference type="EMBL" id="KAK6949214.1"/>
    </source>
</evidence>
<dbReference type="PRINTS" id="PR00420">
    <property type="entry name" value="RNGMNOXGNASE"/>
</dbReference>
<sequence>MQGDVEHVDVLIVGAGPVGLITAFQLAKFGGVSVRIIEKHAKSEQDAYGRAITLFPRTAEMLDQLGLADELLQNCFACRDTVTYNAQGEEVGGRGWSFMKHMKDTTFDFALVLRQKFQEEIFRNALRQHNVHVSAPIELITASTNANIPTGEHKVTAVLSNHSSGAAEVVKCKYLIGCDGGRSSVRRIFNIAFEGSITEDKWVRIDGQVETDMPKPRSYCSIESPTHGNVLWAALDHGSTRIGYAFTEDRANGYEEFDEAAVVKEAIAAVKPFQLEFERVDWWTIYTVGQRIAESFFVEGCVFLAGDACHTHSSAAAQGMNTGIHDAVNLAWKLSLVLRGCAKPGLLETYHVERFQNILKLIEYDKDISQLMSNHLPEKWRDNPDADVNVILAKMLEEVGTFTSGLGISYEVGNDNPLNIEGSFRSTDPQVKPGIRGPDITLLRPGTFEPTRLIRELPNTSRFSVLIFTAENQPPIPKVVYDDITYSLTVERPILMSAYFNIRTNKKAGHLRFITIIPKPTPSPYEFLGCEPIGRVYFDGEDGAAYRRYGIELSQGVIVVLRPDGWIGTMIELGNRAAWELESYFDKILLYRST</sequence>
<evidence type="ECO:0000256" key="4">
    <source>
        <dbReference type="ARBA" id="ARBA00022827"/>
    </source>
</evidence>
<dbReference type="Gene3D" id="3.40.30.20">
    <property type="match status" value="1"/>
</dbReference>
<dbReference type="InterPro" id="IPR050641">
    <property type="entry name" value="RIFMO-like"/>
</dbReference>
<dbReference type="SUPFAM" id="SSF54373">
    <property type="entry name" value="FAD-linked reductases, C-terminal domain"/>
    <property type="match status" value="1"/>
</dbReference>
<dbReference type="Pfam" id="PF01494">
    <property type="entry name" value="FAD_binding_3"/>
    <property type="match status" value="1"/>
</dbReference>
<evidence type="ECO:0000256" key="2">
    <source>
        <dbReference type="ARBA" id="ARBA00007801"/>
    </source>
</evidence>
<protein>
    <recommendedName>
        <fullName evidence="10">FAD-binding domain-containing protein</fullName>
    </recommendedName>
</protein>
<dbReference type="SUPFAM" id="SSF51905">
    <property type="entry name" value="FAD/NAD(P)-binding domain"/>
    <property type="match status" value="1"/>
</dbReference>
<dbReference type="AlphaFoldDB" id="A0AAX6M9S8"/>
<dbReference type="Gene3D" id="3.30.9.10">
    <property type="entry name" value="D-Amino Acid Oxidase, subunit A, domain 2"/>
    <property type="match status" value="1"/>
</dbReference>
<comment type="pathway">
    <text evidence="1">Secondary metabolite biosynthesis.</text>
</comment>
<dbReference type="Pfam" id="PF07976">
    <property type="entry name" value="Phe_hydrox_dim"/>
    <property type="match status" value="1"/>
</dbReference>
<gene>
    <name evidence="8" type="ORF">Daesc_009288</name>
</gene>
<dbReference type="InterPro" id="IPR036249">
    <property type="entry name" value="Thioredoxin-like_sf"/>
</dbReference>
<evidence type="ECO:0000259" key="7">
    <source>
        <dbReference type="Pfam" id="PF07976"/>
    </source>
</evidence>
<reference evidence="8 9" key="1">
    <citation type="journal article" date="2024" name="Front Chem Biol">
        <title>Unveiling the potential of Daldinia eschscholtzii MFLUCC 19-0629 through bioactivity and bioinformatics studies for enhanced sustainable agriculture production.</title>
        <authorList>
            <person name="Brooks S."/>
            <person name="Weaver J.A."/>
            <person name="Klomchit A."/>
            <person name="Alharthi S.A."/>
            <person name="Onlamun T."/>
            <person name="Nurani R."/>
            <person name="Vong T.K."/>
            <person name="Alberti F."/>
            <person name="Greco C."/>
        </authorList>
    </citation>
    <scope>NUCLEOTIDE SEQUENCE [LARGE SCALE GENOMIC DNA]</scope>
    <source>
        <strain evidence="8">MFLUCC 19-0629</strain>
    </source>
</reference>
<comment type="similarity">
    <text evidence="2">Belongs to the PheA/TfdB FAD monooxygenase family.</text>
</comment>
<dbReference type="InterPro" id="IPR012941">
    <property type="entry name" value="Phe_hydrox_C_dim_dom"/>
</dbReference>
<keyword evidence="3" id="KW-0285">Flavoprotein</keyword>
<evidence type="ECO:0000256" key="1">
    <source>
        <dbReference type="ARBA" id="ARBA00005179"/>
    </source>
</evidence>
<organism evidence="8 9">
    <name type="scientific">Daldinia eschscholtzii</name>
    <dbReference type="NCBI Taxonomy" id="292717"/>
    <lineage>
        <taxon>Eukaryota</taxon>
        <taxon>Fungi</taxon>
        <taxon>Dikarya</taxon>
        <taxon>Ascomycota</taxon>
        <taxon>Pezizomycotina</taxon>
        <taxon>Sordariomycetes</taxon>
        <taxon>Xylariomycetidae</taxon>
        <taxon>Xylariales</taxon>
        <taxon>Hypoxylaceae</taxon>
        <taxon>Daldinia</taxon>
    </lineage>
</organism>
<keyword evidence="9" id="KW-1185">Reference proteome</keyword>
<dbReference type="InterPro" id="IPR002938">
    <property type="entry name" value="FAD-bd"/>
</dbReference>
<dbReference type="Gene3D" id="3.50.50.60">
    <property type="entry name" value="FAD/NAD(P)-binding domain"/>
    <property type="match status" value="1"/>
</dbReference>
<dbReference type="GO" id="GO:0071949">
    <property type="term" value="F:FAD binding"/>
    <property type="evidence" value="ECO:0007669"/>
    <property type="project" value="InterPro"/>
</dbReference>
<dbReference type="InterPro" id="IPR038220">
    <property type="entry name" value="PHOX_C_sf"/>
</dbReference>
<comment type="caution">
    <text evidence="8">The sequence shown here is derived from an EMBL/GenBank/DDBJ whole genome shotgun (WGS) entry which is preliminary data.</text>
</comment>
<keyword evidence="4" id="KW-0274">FAD</keyword>
<evidence type="ECO:0000256" key="3">
    <source>
        <dbReference type="ARBA" id="ARBA00022630"/>
    </source>
</evidence>
<evidence type="ECO:0000256" key="5">
    <source>
        <dbReference type="ARBA" id="ARBA00023002"/>
    </source>
</evidence>
<evidence type="ECO:0008006" key="10">
    <source>
        <dbReference type="Google" id="ProtNLM"/>
    </source>
</evidence>
<accession>A0AAX6M9S8</accession>
<feature type="domain" description="Phenol hydroxylase-like C-terminal dimerisation" evidence="7">
    <location>
        <begin position="430"/>
        <end position="590"/>
    </location>
</feature>
<dbReference type="InterPro" id="IPR036188">
    <property type="entry name" value="FAD/NAD-bd_sf"/>
</dbReference>
<name>A0AAX6M9S8_9PEZI</name>
<dbReference type="PANTHER" id="PTHR43004:SF5">
    <property type="entry name" value="FAD-BINDING DOMAIN-CONTAINING PROTEIN"/>
    <property type="match status" value="1"/>
</dbReference>
<dbReference type="SUPFAM" id="SSF52833">
    <property type="entry name" value="Thioredoxin-like"/>
    <property type="match status" value="1"/>
</dbReference>
<dbReference type="PANTHER" id="PTHR43004">
    <property type="entry name" value="TRK SYSTEM POTASSIUM UPTAKE PROTEIN"/>
    <property type="match status" value="1"/>
</dbReference>
<evidence type="ECO:0000259" key="6">
    <source>
        <dbReference type="Pfam" id="PF01494"/>
    </source>
</evidence>
<dbReference type="EMBL" id="JBANMG010000009">
    <property type="protein sequence ID" value="KAK6949214.1"/>
    <property type="molecule type" value="Genomic_DNA"/>
</dbReference>